<keyword evidence="8" id="KW-0969">Cilium</keyword>
<dbReference type="SUPFAM" id="SSF117143">
    <property type="entry name" value="Flagellar hook protein flgE"/>
    <property type="match status" value="1"/>
</dbReference>
<dbReference type="InterPro" id="IPR012834">
    <property type="entry name" value="FlgG_G_neg"/>
</dbReference>
<dbReference type="GO" id="GO:0071978">
    <property type="term" value="P:bacterial-type flagellum-dependent swarming motility"/>
    <property type="evidence" value="ECO:0007669"/>
    <property type="project" value="TreeGrafter"/>
</dbReference>
<keyword evidence="9" id="KW-1185">Reference proteome</keyword>
<evidence type="ECO:0000256" key="2">
    <source>
        <dbReference type="ARBA" id="ARBA00017948"/>
    </source>
</evidence>
<protein>
    <recommendedName>
        <fullName evidence="2 3">Flagellar basal-body rod protein FlgG</fullName>
    </recommendedName>
</protein>
<evidence type="ECO:0000259" key="7">
    <source>
        <dbReference type="Pfam" id="PF22692"/>
    </source>
</evidence>
<reference evidence="9" key="1">
    <citation type="submission" date="2016-11" db="EMBL/GenBank/DDBJ databases">
        <authorList>
            <person name="Varghese N."/>
            <person name="Submissions S."/>
        </authorList>
    </citation>
    <scope>NUCLEOTIDE SEQUENCE [LARGE SCALE GENOMIC DNA]</scope>
    <source>
        <strain evidence="9">DSM 11792</strain>
    </source>
</reference>
<dbReference type="InterPro" id="IPR053967">
    <property type="entry name" value="LlgE_F_G-like_D1"/>
</dbReference>
<feature type="domain" description="Flagellar basal-body/hook protein C-terminal" evidence="6">
    <location>
        <begin position="221"/>
        <end position="264"/>
    </location>
</feature>
<dbReference type="InterPro" id="IPR010930">
    <property type="entry name" value="Flg_bb/hook_C_dom"/>
</dbReference>
<dbReference type="Pfam" id="PF00460">
    <property type="entry name" value="Flg_bb_rod"/>
    <property type="match status" value="1"/>
</dbReference>
<dbReference type="Pfam" id="PF06429">
    <property type="entry name" value="Flg_bbr_C"/>
    <property type="match status" value="1"/>
</dbReference>
<dbReference type="PANTHER" id="PTHR30435">
    <property type="entry name" value="FLAGELLAR PROTEIN"/>
    <property type="match status" value="1"/>
</dbReference>
<dbReference type="Proteomes" id="UP000184196">
    <property type="component" value="Unassembled WGS sequence"/>
</dbReference>
<sequence length="266" mass="28267">MLRALSTGAAGLYAQQLRLDTCASNLANINTSGYKRQEVSFADLLYQEMGREGIPAERQVLPGAPNPGPTPPEGSGVRVAAVTRDFRPGSLIRTGQPLDAAIQGGGFFRVRLPGGEYAYTRNGRFTVDSGGRLVTEQGYPLDPEIVLPDGYRSVTLHSDGRVTIINSDRQEEEAGRLTLYSFTNPAGLAARGENLYLATAASGGAVEFQPGNGGTGALIPGCLEASNSDLTVEMTALVEAQRAYQLSLRVVGTADEMWGMANNLRK</sequence>
<evidence type="ECO:0000313" key="9">
    <source>
        <dbReference type="Proteomes" id="UP000184196"/>
    </source>
</evidence>
<organism evidence="8 9">
    <name type="scientific">Desulfofundulus australicus DSM 11792</name>
    <dbReference type="NCBI Taxonomy" id="1121425"/>
    <lineage>
        <taxon>Bacteria</taxon>
        <taxon>Bacillati</taxon>
        <taxon>Bacillota</taxon>
        <taxon>Clostridia</taxon>
        <taxon>Eubacteriales</taxon>
        <taxon>Peptococcaceae</taxon>
        <taxon>Desulfofundulus</taxon>
    </lineage>
</organism>
<dbReference type="PANTHER" id="PTHR30435:SF19">
    <property type="entry name" value="FLAGELLAR BASAL-BODY ROD PROTEIN FLGG"/>
    <property type="match status" value="1"/>
</dbReference>
<keyword evidence="8" id="KW-0966">Cell projection</keyword>
<keyword evidence="8" id="KW-0282">Flagellum</keyword>
<proteinExistence type="inferred from homology"/>
<evidence type="ECO:0000256" key="1">
    <source>
        <dbReference type="ARBA" id="ARBA00009677"/>
    </source>
</evidence>
<feature type="domain" description="Flagellar hook protein FlgE/F/G-like D1" evidence="7">
    <location>
        <begin position="101"/>
        <end position="163"/>
    </location>
</feature>
<dbReference type="InterPro" id="IPR037925">
    <property type="entry name" value="FlgE/F/G-like"/>
</dbReference>
<gene>
    <name evidence="8" type="ORF">SAMN02745218_00667</name>
</gene>
<evidence type="ECO:0000256" key="3">
    <source>
        <dbReference type="NCBIfam" id="TIGR02488"/>
    </source>
</evidence>
<evidence type="ECO:0000256" key="4">
    <source>
        <dbReference type="RuleBase" id="RU362116"/>
    </source>
</evidence>
<accession>A0A1M4VII7</accession>
<dbReference type="RefSeq" id="WP_073163198.1">
    <property type="nucleotide sequence ID" value="NZ_FQUW01000008.1"/>
</dbReference>
<dbReference type="NCBIfam" id="TIGR03506">
    <property type="entry name" value="FlgEFG_subfam"/>
    <property type="match status" value="2"/>
</dbReference>
<dbReference type="GO" id="GO:0009426">
    <property type="term" value="C:bacterial-type flagellum basal body, distal rod"/>
    <property type="evidence" value="ECO:0007669"/>
    <property type="project" value="UniProtKB-UniRule"/>
</dbReference>
<evidence type="ECO:0000259" key="5">
    <source>
        <dbReference type="Pfam" id="PF00460"/>
    </source>
</evidence>
<dbReference type="NCBIfam" id="TIGR02488">
    <property type="entry name" value="flgG_G_neg"/>
    <property type="match status" value="1"/>
</dbReference>
<evidence type="ECO:0000259" key="6">
    <source>
        <dbReference type="Pfam" id="PF06429"/>
    </source>
</evidence>
<dbReference type="OrthoDB" id="9804559at2"/>
<dbReference type="AlphaFoldDB" id="A0A1M4VII7"/>
<comment type="similarity">
    <text evidence="1 4">Belongs to the flagella basal body rod proteins family.</text>
</comment>
<comment type="subcellular location">
    <subcellularLocation>
        <location evidence="4">Bacterial flagellum basal body</location>
    </subcellularLocation>
</comment>
<keyword evidence="4" id="KW-0975">Bacterial flagellum</keyword>
<name>A0A1M4VII7_9FIRM</name>
<evidence type="ECO:0000313" key="8">
    <source>
        <dbReference type="EMBL" id="SHE68720.1"/>
    </source>
</evidence>
<dbReference type="EMBL" id="FQUW01000008">
    <property type="protein sequence ID" value="SHE68720.1"/>
    <property type="molecule type" value="Genomic_DNA"/>
</dbReference>
<dbReference type="InterPro" id="IPR020013">
    <property type="entry name" value="Flagellar_FlgE/F/G"/>
</dbReference>
<dbReference type="Pfam" id="PF22692">
    <property type="entry name" value="LlgE_F_G_D1"/>
    <property type="match status" value="1"/>
</dbReference>
<feature type="domain" description="Flagellar basal body rod protein N-terminal" evidence="5">
    <location>
        <begin position="6"/>
        <end position="35"/>
    </location>
</feature>
<dbReference type="InterPro" id="IPR001444">
    <property type="entry name" value="Flag_bb_rod_N"/>
</dbReference>